<sequence>MHAPTLLTLSGLLALTTAAPSLSARQEICSIAYPSLIFQLISTSPDTNTGNHSIVPTGFSGTTEYVTEAHFEPLAADTFRHGACRLQLYFLASGAGRLETNPTNHKLNFYSVDGEVTLADTWNSYPATKSLVGTVDVVRKDPSTGEDTVLEINSPACSVEGDGSDDGLNYRVEIEKSGGQTEGFVQWWQESGAGLRVLYNC</sequence>
<dbReference type="Proteomes" id="UP001492380">
    <property type="component" value="Unassembled WGS sequence"/>
</dbReference>
<evidence type="ECO:0000256" key="1">
    <source>
        <dbReference type="SAM" id="SignalP"/>
    </source>
</evidence>
<name>A0ABR1Z598_9PEZI</name>
<keyword evidence="1" id="KW-0732">Signal</keyword>
<feature type="signal peptide" evidence="1">
    <location>
        <begin position="1"/>
        <end position="18"/>
    </location>
</feature>
<evidence type="ECO:0008006" key="4">
    <source>
        <dbReference type="Google" id="ProtNLM"/>
    </source>
</evidence>
<comment type="caution">
    <text evidence="2">The sequence shown here is derived from an EMBL/GenBank/DDBJ whole genome shotgun (WGS) entry which is preliminary data.</text>
</comment>
<accession>A0ABR1Z598</accession>
<proteinExistence type="predicted"/>
<reference evidence="2 3" key="1">
    <citation type="submission" date="2024-04" db="EMBL/GenBank/DDBJ databases">
        <title>Phyllosticta paracitricarpa is synonymous to the EU quarantine fungus P. citricarpa based on phylogenomic analyses.</title>
        <authorList>
            <consortium name="Lawrence Berkeley National Laboratory"/>
            <person name="Van Ingen-Buijs V.A."/>
            <person name="Van Westerhoven A.C."/>
            <person name="Haridas S."/>
            <person name="Skiadas P."/>
            <person name="Martin F."/>
            <person name="Groenewald J.Z."/>
            <person name="Crous P.W."/>
            <person name="Seidl M.F."/>
        </authorList>
    </citation>
    <scope>NUCLEOTIDE SEQUENCE [LARGE SCALE GENOMIC DNA]</scope>
    <source>
        <strain evidence="2 3">CBS 123374</strain>
    </source>
</reference>
<evidence type="ECO:0000313" key="3">
    <source>
        <dbReference type="Proteomes" id="UP001492380"/>
    </source>
</evidence>
<protein>
    <recommendedName>
        <fullName evidence="4">Ubiquitin 3 binding protein But2 C-terminal domain-containing protein</fullName>
    </recommendedName>
</protein>
<dbReference type="EMBL" id="JBBWRZ010000001">
    <property type="protein sequence ID" value="KAK8247576.1"/>
    <property type="molecule type" value="Genomic_DNA"/>
</dbReference>
<feature type="chain" id="PRO_5047522684" description="Ubiquitin 3 binding protein But2 C-terminal domain-containing protein" evidence="1">
    <location>
        <begin position="19"/>
        <end position="201"/>
    </location>
</feature>
<gene>
    <name evidence="2" type="ORF">HDK90DRAFT_507230</name>
</gene>
<organism evidence="2 3">
    <name type="scientific">Phyllosticta capitalensis</name>
    <dbReference type="NCBI Taxonomy" id="121624"/>
    <lineage>
        <taxon>Eukaryota</taxon>
        <taxon>Fungi</taxon>
        <taxon>Dikarya</taxon>
        <taxon>Ascomycota</taxon>
        <taxon>Pezizomycotina</taxon>
        <taxon>Dothideomycetes</taxon>
        <taxon>Dothideomycetes incertae sedis</taxon>
        <taxon>Botryosphaeriales</taxon>
        <taxon>Phyllostictaceae</taxon>
        <taxon>Phyllosticta</taxon>
    </lineage>
</organism>
<evidence type="ECO:0000313" key="2">
    <source>
        <dbReference type="EMBL" id="KAK8247576.1"/>
    </source>
</evidence>
<keyword evidence="3" id="KW-1185">Reference proteome</keyword>